<protein>
    <submittedName>
        <fullName evidence="1">Uncharacterized protein</fullName>
    </submittedName>
</protein>
<evidence type="ECO:0000313" key="1">
    <source>
        <dbReference type="EMBL" id="KAF2713417.1"/>
    </source>
</evidence>
<dbReference type="EMBL" id="MU005765">
    <property type="protein sequence ID" value="KAF2713417.1"/>
    <property type="molecule type" value="Genomic_DNA"/>
</dbReference>
<evidence type="ECO:0000313" key="2">
    <source>
        <dbReference type="Proteomes" id="UP000799428"/>
    </source>
</evidence>
<organism evidence="1 2">
    <name type="scientific">Pleomassaria siparia CBS 279.74</name>
    <dbReference type="NCBI Taxonomy" id="1314801"/>
    <lineage>
        <taxon>Eukaryota</taxon>
        <taxon>Fungi</taxon>
        <taxon>Dikarya</taxon>
        <taxon>Ascomycota</taxon>
        <taxon>Pezizomycotina</taxon>
        <taxon>Dothideomycetes</taxon>
        <taxon>Pleosporomycetidae</taxon>
        <taxon>Pleosporales</taxon>
        <taxon>Pleomassariaceae</taxon>
        <taxon>Pleomassaria</taxon>
    </lineage>
</organism>
<reference evidence="1" key="1">
    <citation type="journal article" date="2020" name="Stud. Mycol.">
        <title>101 Dothideomycetes genomes: a test case for predicting lifestyles and emergence of pathogens.</title>
        <authorList>
            <person name="Haridas S."/>
            <person name="Albert R."/>
            <person name="Binder M."/>
            <person name="Bloem J."/>
            <person name="Labutti K."/>
            <person name="Salamov A."/>
            <person name="Andreopoulos B."/>
            <person name="Baker S."/>
            <person name="Barry K."/>
            <person name="Bills G."/>
            <person name="Bluhm B."/>
            <person name="Cannon C."/>
            <person name="Castanera R."/>
            <person name="Culley D."/>
            <person name="Daum C."/>
            <person name="Ezra D."/>
            <person name="Gonzalez J."/>
            <person name="Henrissat B."/>
            <person name="Kuo A."/>
            <person name="Liang C."/>
            <person name="Lipzen A."/>
            <person name="Lutzoni F."/>
            <person name="Magnuson J."/>
            <person name="Mondo S."/>
            <person name="Nolan M."/>
            <person name="Ohm R."/>
            <person name="Pangilinan J."/>
            <person name="Park H.-J."/>
            <person name="Ramirez L."/>
            <person name="Alfaro M."/>
            <person name="Sun H."/>
            <person name="Tritt A."/>
            <person name="Yoshinaga Y."/>
            <person name="Zwiers L.-H."/>
            <person name="Turgeon B."/>
            <person name="Goodwin S."/>
            <person name="Spatafora J."/>
            <person name="Crous P."/>
            <person name="Grigoriev I."/>
        </authorList>
    </citation>
    <scope>NUCLEOTIDE SEQUENCE</scope>
    <source>
        <strain evidence="1">CBS 279.74</strain>
    </source>
</reference>
<name>A0A6G1KM31_9PLEO</name>
<dbReference type="AlphaFoldDB" id="A0A6G1KM31"/>
<accession>A0A6G1KM31</accession>
<dbReference type="Proteomes" id="UP000799428">
    <property type="component" value="Unassembled WGS sequence"/>
</dbReference>
<sequence length="101" mass="11488">MFQCSAKHSTHPLSAFVCTYIHTGTMPSLSKGLHITNRHGCLWPFKHFMIGILFAALECRHAIRVLGRATFTQVGRELYVGSGRTYKQLFTVHMSTCPRKY</sequence>
<keyword evidence="2" id="KW-1185">Reference proteome</keyword>
<gene>
    <name evidence="1" type="ORF">K504DRAFT_137345</name>
</gene>
<proteinExistence type="predicted"/>